<dbReference type="Proteomes" id="UP000830055">
    <property type="component" value="Chromosome"/>
</dbReference>
<protein>
    <recommendedName>
        <fullName evidence="6">RNA polymerase sigma factor</fullName>
    </recommendedName>
</protein>
<dbReference type="InterPro" id="IPR007624">
    <property type="entry name" value="RNA_pol_sigma70_r3"/>
</dbReference>
<keyword evidence="11" id="KW-1185">Reference proteome</keyword>
<evidence type="ECO:0000256" key="3">
    <source>
        <dbReference type="ARBA" id="ARBA00023082"/>
    </source>
</evidence>
<dbReference type="PANTHER" id="PTHR30603:SF60">
    <property type="entry name" value="RNA POLYMERASE SIGMA FACTOR RPOD"/>
    <property type="match status" value="1"/>
</dbReference>
<name>A0ABM7W489_9BACT</name>
<evidence type="ECO:0000313" key="11">
    <source>
        <dbReference type="Proteomes" id="UP000830055"/>
    </source>
</evidence>
<evidence type="ECO:0000313" key="10">
    <source>
        <dbReference type="EMBL" id="BDD85741.1"/>
    </source>
</evidence>
<gene>
    <name evidence="10" type="primary">rpoD</name>
    <name evidence="10" type="ORF">DPPLL_01060</name>
</gene>
<evidence type="ECO:0000259" key="9">
    <source>
        <dbReference type="PROSITE" id="PS00716"/>
    </source>
</evidence>
<keyword evidence="3 6" id="KW-0731">Sigma factor</keyword>
<feature type="region of interest" description="Disordered" evidence="7">
    <location>
        <begin position="1"/>
        <end position="90"/>
    </location>
</feature>
<feature type="compositionally biased region" description="Basic and acidic residues" evidence="7">
    <location>
        <begin position="57"/>
        <end position="68"/>
    </location>
</feature>
<dbReference type="PROSITE" id="PS00716">
    <property type="entry name" value="SIGMA70_2"/>
    <property type="match status" value="1"/>
</dbReference>
<dbReference type="InterPro" id="IPR013324">
    <property type="entry name" value="RNA_pol_sigma_r3/r4-like"/>
</dbReference>
<dbReference type="InterPro" id="IPR007627">
    <property type="entry name" value="RNA_pol_sigma70_r2"/>
</dbReference>
<comment type="similarity">
    <text evidence="1 6">Belongs to the sigma-70 factor family.</text>
</comment>
<dbReference type="SUPFAM" id="SSF88659">
    <property type="entry name" value="Sigma3 and sigma4 domains of RNA polymerase sigma factors"/>
    <property type="match status" value="2"/>
</dbReference>
<sequence length="554" mass="63125">MTADDFDELNMNEFDSGEENGYYGGEPEDESSIWDLTGIFQAEEQPHPVILPEDVAEDRRQQKGDRRQSPLGGRRQGDRRRISRSPLQNGVHSIDPMNIYLREMGSLALLSHEEELKLAKMMEEGKYRIQNAVLSTQLAVPILQQLVTELTTGRSKIFQVLHGIPDNDPKIIKKETKAFLACFQEALKIEAKRIELLAEARRAGSDITSFAEVRQRILAAGAEFAEVFRGRLICLDCINSIAAGIEELARRFRQVLMEVLTERSRVFGPQEPDHVLLEAVEMQVNRQFMSESGLDAEVFSYLHEEIEAGRSLTKEAKESLVRANLRLVISVSKKFVNRGLQFSDLIQEGNIGLMKAVDKFDYHRGYKFSTYATWWIRQAITRGIADQGRTIRLPVHMIETINRLLRVSKEFLLEELREPTPEEMAEQLGTEVSKVKTALKIAKDAISLDTPVGEDGETFLGDFIEDVDRPGPDDLSMTASLRECLNQVMSTLTPREAKVLRMRYGIDVDYDHTLEEVGRCFAVTRERIRQIEAQAIQKLKHPSRIEELRVFMTE</sequence>
<evidence type="ECO:0000259" key="8">
    <source>
        <dbReference type="PROSITE" id="PS00715"/>
    </source>
</evidence>
<keyword evidence="2 6" id="KW-0805">Transcription regulation</keyword>
<dbReference type="PRINTS" id="PR00046">
    <property type="entry name" value="SIGMA70FCT"/>
</dbReference>
<dbReference type="InterPro" id="IPR013325">
    <property type="entry name" value="RNA_pol_sigma_r2"/>
</dbReference>
<feature type="domain" description="RNA polymerase sigma-70" evidence="8">
    <location>
        <begin position="344"/>
        <end position="357"/>
    </location>
</feature>
<dbReference type="InterPro" id="IPR000943">
    <property type="entry name" value="RNA_pol_sigma70"/>
</dbReference>
<dbReference type="Pfam" id="PF04539">
    <property type="entry name" value="Sigma70_r3"/>
    <property type="match status" value="1"/>
</dbReference>
<evidence type="ECO:0000256" key="5">
    <source>
        <dbReference type="ARBA" id="ARBA00023163"/>
    </source>
</evidence>
<organism evidence="10 11">
    <name type="scientific">Desulfofustis limnaeus</name>
    <dbReference type="NCBI Taxonomy" id="2740163"/>
    <lineage>
        <taxon>Bacteria</taxon>
        <taxon>Pseudomonadati</taxon>
        <taxon>Thermodesulfobacteriota</taxon>
        <taxon>Desulfobulbia</taxon>
        <taxon>Desulfobulbales</taxon>
        <taxon>Desulfocapsaceae</taxon>
        <taxon>Desulfofustis</taxon>
    </lineage>
</organism>
<dbReference type="EMBL" id="AP025516">
    <property type="protein sequence ID" value="BDD85741.1"/>
    <property type="molecule type" value="Genomic_DNA"/>
</dbReference>
<dbReference type="Pfam" id="PF04542">
    <property type="entry name" value="Sigma70_r2"/>
    <property type="match status" value="1"/>
</dbReference>
<feature type="domain" description="RNA polymerase sigma-70" evidence="9">
    <location>
        <begin position="513"/>
        <end position="539"/>
    </location>
</feature>
<evidence type="ECO:0000256" key="7">
    <source>
        <dbReference type="SAM" id="MobiDB-lite"/>
    </source>
</evidence>
<dbReference type="InterPro" id="IPR036388">
    <property type="entry name" value="WH-like_DNA-bd_sf"/>
</dbReference>
<comment type="function">
    <text evidence="6">Sigma factors are initiation factors that promote the attachment of RNA polymerase to specific initiation sites and are then released.</text>
</comment>
<evidence type="ECO:0000256" key="1">
    <source>
        <dbReference type="ARBA" id="ARBA00007788"/>
    </source>
</evidence>
<keyword evidence="5 6" id="KW-0804">Transcription</keyword>
<dbReference type="PROSITE" id="PS00715">
    <property type="entry name" value="SIGMA70_1"/>
    <property type="match status" value="1"/>
</dbReference>
<dbReference type="PANTHER" id="PTHR30603">
    <property type="entry name" value="RNA POLYMERASE SIGMA FACTOR RPO"/>
    <property type="match status" value="1"/>
</dbReference>
<dbReference type="Gene3D" id="1.10.10.10">
    <property type="entry name" value="Winged helix-like DNA-binding domain superfamily/Winged helix DNA-binding domain"/>
    <property type="match status" value="2"/>
</dbReference>
<dbReference type="InterPro" id="IPR014284">
    <property type="entry name" value="RNA_pol_sigma-70_dom"/>
</dbReference>
<dbReference type="SUPFAM" id="SSF88946">
    <property type="entry name" value="Sigma2 domain of RNA polymerase sigma factors"/>
    <property type="match status" value="1"/>
</dbReference>
<keyword evidence="4 6" id="KW-0238">DNA-binding</keyword>
<dbReference type="InterPro" id="IPR050239">
    <property type="entry name" value="Sigma-70_RNA_pol_init_factors"/>
</dbReference>
<dbReference type="InterPro" id="IPR009042">
    <property type="entry name" value="RNA_pol_sigma70_r1_2"/>
</dbReference>
<feature type="compositionally biased region" description="Acidic residues" evidence="7">
    <location>
        <begin position="1"/>
        <end position="18"/>
    </location>
</feature>
<dbReference type="Pfam" id="PF00140">
    <property type="entry name" value="Sigma70_r1_2"/>
    <property type="match status" value="1"/>
</dbReference>
<dbReference type="NCBIfam" id="TIGR02937">
    <property type="entry name" value="sigma70-ECF"/>
    <property type="match status" value="1"/>
</dbReference>
<dbReference type="CDD" id="cd06171">
    <property type="entry name" value="Sigma70_r4"/>
    <property type="match status" value="1"/>
</dbReference>
<dbReference type="Pfam" id="PF04545">
    <property type="entry name" value="Sigma70_r4"/>
    <property type="match status" value="1"/>
</dbReference>
<accession>A0ABM7W489</accession>
<evidence type="ECO:0000256" key="6">
    <source>
        <dbReference type="RuleBase" id="RU362124"/>
    </source>
</evidence>
<evidence type="ECO:0000256" key="4">
    <source>
        <dbReference type="ARBA" id="ARBA00023125"/>
    </source>
</evidence>
<dbReference type="Gene3D" id="1.10.601.10">
    <property type="entry name" value="RNA Polymerase Primary Sigma Factor"/>
    <property type="match status" value="1"/>
</dbReference>
<evidence type="ECO:0000256" key="2">
    <source>
        <dbReference type="ARBA" id="ARBA00023015"/>
    </source>
</evidence>
<reference evidence="10 11" key="1">
    <citation type="submission" date="2022-01" db="EMBL/GenBank/DDBJ databases">
        <title>Desulfofustis limnae sp. nov., a novel mesophilic sulfate-reducing bacterium isolated from marsh soil.</title>
        <authorList>
            <person name="Watanabe M."/>
            <person name="Takahashi A."/>
            <person name="Kojima H."/>
            <person name="Fukui M."/>
        </authorList>
    </citation>
    <scope>NUCLEOTIDE SEQUENCE [LARGE SCALE GENOMIC DNA]</scope>
    <source>
        <strain evidence="10 11">PPLL</strain>
    </source>
</reference>
<proteinExistence type="inferred from homology"/>
<dbReference type="InterPro" id="IPR007630">
    <property type="entry name" value="RNA_pol_sigma70_r4"/>
</dbReference>